<gene>
    <name evidence="1" type="ORF">Dsi01nite_078600</name>
</gene>
<name>A0A919PTD5_9ACTN</name>
<sequence>MSAYGPALFVSRKDGAEVPEDEQETILRLARTAAGTVRLKDEEGAPAEPRVYDYDEYEPRAVGILLYSGYAYGQLPEEIQQERDVTWEDEIGRVAEAVERAAPGVYTFVGYGVED</sequence>
<comment type="caution">
    <text evidence="1">The sequence shown here is derived from an EMBL/GenBank/DDBJ whole genome shotgun (WGS) entry which is preliminary data.</text>
</comment>
<dbReference type="AlphaFoldDB" id="A0A919PTD5"/>
<proteinExistence type="predicted"/>
<evidence type="ECO:0000313" key="1">
    <source>
        <dbReference type="EMBL" id="GIG49819.1"/>
    </source>
</evidence>
<reference evidence="1" key="1">
    <citation type="submission" date="2021-01" db="EMBL/GenBank/DDBJ databases">
        <title>Whole genome shotgun sequence of Dactylosporangium siamense NBRC 106093.</title>
        <authorList>
            <person name="Komaki H."/>
            <person name="Tamura T."/>
        </authorList>
    </citation>
    <scope>NUCLEOTIDE SEQUENCE</scope>
    <source>
        <strain evidence="1">NBRC 106093</strain>
    </source>
</reference>
<dbReference type="EMBL" id="BONQ01000125">
    <property type="protein sequence ID" value="GIG49819.1"/>
    <property type="molecule type" value="Genomic_DNA"/>
</dbReference>
<dbReference type="Proteomes" id="UP000660611">
    <property type="component" value="Unassembled WGS sequence"/>
</dbReference>
<keyword evidence="2" id="KW-1185">Reference proteome</keyword>
<accession>A0A919PTD5</accession>
<protein>
    <submittedName>
        <fullName evidence="1">Uncharacterized protein</fullName>
    </submittedName>
</protein>
<evidence type="ECO:0000313" key="2">
    <source>
        <dbReference type="Proteomes" id="UP000660611"/>
    </source>
</evidence>
<dbReference type="RefSeq" id="WP_203851480.1">
    <property type="nucleotide sequence ID" value="NZ_BAAAVW010000008.1"/>
</dbReference>
<organism evidence="1 2">
    <name type="scientific">Dactylosporangium siamense</name>
    <dbReference type="NCBI Taxonomy" id="685454"/>
    <lineage>
        <taxon>Bacteria</taxon>
        <taxon>Bacillati</taxon>
        <taxon>Actinomycetota</taxon>
        <taxon>Actinomycetes</taxon>
        <taxon>Micromonosporales</taxon>
        <taxon>Micromonosporaceae</taxon>
        <taxon>Dactylosporangium</taxon>
    </lineage>
</organism>